<feature type="region of interest" description="Disordered" evidence="2">
    <location>
        <begin position="204"/>
        <end position="269"/>
    </location>
</feature>
<organism evidence="3 4">
    <name type="scientific">Pelagomonas calceolata</name>
    <dbReference type="NCBI Taxonomy" id="35677"/>
    <lineage>
        <taxon>Eukaryota</taxon>
        <taxon>Sar</taxon>
        <taxon>Stramenopiles</taxon>
        <taxon>Ochrophyta</taxon>
        <taxon>Pelagophyceae</taxon>
        <taxon>Pelagomonadales</taxon>
        <taxon>Pelagomonadaceae</taxon>
        <taxon>Pelagomonas</taxon>
    </lineage>
</organism>
<keyword evidence="4" id="KW-1185">Reference proteome</keyword>
<evidence type="ECO:0000313" key="4">
    <source>
        <dbReference type="Proteomes" id="UP000789595"/>
    </source>
</evidence>
<feature type="coiled-coil region" evidence="1">
    <location>
        <begin position="320"/>
        <end position="397"/>
    </location>
</feature>
<feature type="compositionally biased region" description="Acidic residues" evidence="2">
    <location>
        <begin position="7"/>
        <end position="18"/>
    </location>
</feature>
<feature type="compositionally biased region" description="Basic and acidic residues" evidence="2">
    <location>
        <begin position="225"/>
        <end position="267"/>
    </location>
</feature>
<feature type="region of interest" description="Disordered" evidence="2">
    <location>
        <begin position="1"/>
        <end position="31"/>
    </location>
</feature>
<dbReference type="AlphaFoldDB" id="A0A8J2X2N7"/>
<gene>
    <name evidence="3" type="ORF">PECAL_5P24550</name>
</gene>
<evidence type="ECO:0000256" key="1">
    <source>
        <dbReference type="SAM" id="Coils"/>
    </source>
</evidence>
<keyword evidence="1" id="KW-0175">Coiled coil</keyword>
<comment type="caution">
    <text evidence="3">The sequence shown here is derived from an EMBL/GenBank/DDBJ whole genome shotgun (WGS) entry which is preliminary data.</text>
</comment>
<dbReference type="Proteomes" id="UP000789595">
    <property type="component" value="Unassembled WGS sequence"/>
</dbReference>
<reference evidence="3" key="1">
    <citation type="submission" date="2021-11" db="EMBL/GenBank/DDBJ databases">
        <authorList>
            <consortium name="Genoscope - CEA"/>
            <person name="William W."/>
        </authorList>
    </citation>
    <scope>NUCLEOTIDE SEQUENCE</scope>
</reference>
<protein>
    <submittedName>
        <fullName evidence="3">Uncharacterized protein</fullName>
    </submittedName>
</protein>
<evidence type="ECO:0000256" key="2">
    <source>
        <dbReference type="SAM" id="MobiDB-lite"/>
    </source>
</evidence>
<feature type="compositionally biased region" description="Basic and acidic residues" evidence="2">
    <location>
        <begin position="204"/>
        <end position="216"/>
    </location>
</feature>
<dbReference type="EMBL" id="CAKKNE010000005">
    <property type="protein sequence ID" value="CAH0377938.1"/>
    <property type="molecule type" value="Genomic_DNA"/>
</dbReference>
<name>A0A8J2X2N7_9STRA</name>
<accession>A0A8J2X2N7</accession>
<sequence>MMRAASNDDDDSYDDEPETTQQPARLGNWTKGLGGAAKAAARAIGDKALATLEDTLDAAEERLLDPEEQDVTDDGRDPFDDARVQAALEQLRADSREELELQRETFEARIEELEACAASEFDGKADRVASNEATTSDVVAVLCAAALRGAGVDDATSLSAELARETTKDASIRLEAAVASSKAPATGGDLDKLRAQFEAARKARDQEATRLREEASSARSLAATKAEEAAEERKHATTARDDAAQALQKADKAEARSKRVDERRRAAEAACGAALAERDSLNLVLQSREATASSSRRRLDAAAQDADQQAALGRLLKKRCEDAEEAATAAKTDRDRVEAARKNLERVVRSFEQKTQEAESNLKRDHALQISALEGDVEDAQQQIRELEASLKAARASEQARDVASARAEAECQAARAAAQAACADVAALKDVLLRPPDPVPVVEREASAPSKPRRGFAAWLNEIVDAELES</sequence>
<proteinExistence type="predicted"/>
<evidence type="ECO:0000313" key="3">
    <source>
        <dbReference type="EMBL" id="CAH0377938.1"/>
    </source>
</evidence>